<dbReference type="InterPro" id="IPR044920">
    <property type="entry name" value="MnmG_C_subdom_sf"/>
</dbReference>
<evidence type="ECO:0000313" key="17">
    <source>
        <dbReference type="Proteomes" id="UP000190256"/>
    </source>
</evidence>
<comment type="caution">
    <text evidence="12">Lacks conserved residue(s) required for the propagation of feature annotation.</text>
</comment>
<name>A0A1S9IGH4_9CLOT</name>
<dbReference type="OrthoDB" id="9815560at2"/>
<dbReference type="SUPFAM" id="SSF51905">
    <property type="entry name" value="FAD/NAD(P)-binding domain"/>
    <property type="match status" value="1"/>
</dbReference>
<dbReference type="Gene3D" id="1.10.150.570">
    <property type="entry name" value="GidA associated domain, C-terminal subdomain"/>
    <property type="match status" value="1"/>
</dbReference>
<comment type="subunit">
    <text evidence="10 12">Homodimer. Heterotetramer of two MnmE and two MnmG subunits.</text>
</comment>
<evidence type="ECO:0000256" key="10">
    <source>
        <dbReference type="ARBA" id="ARBA00025948"/>
    </source>
</evidence>
<evidence type="ECO:0000256" key="9">
    <source>
        <dbReference type="ARBA" id="ARBA00023027"/>
    </source>
</evidence>
<accession>A0A1S9IGH4</accession>
<proteinExistence type="inferred from homology"/>
<dbReference type="EMBL" id="MRAD01000009">
    <property type="protein sequence ID" value="OOO61796.1"/>
    <property type="molecule type" value="Genomic_DNA"/>
</dbReference>
<evidence type="ECO:0000313" key="14">
    <source>
        <dbReference type="EMBL" id="OOO61796.1"/>
    </source>
</evidence>
<dbReference type="Proteomes" id="UP000190206">
    <property type="component" value="Unassembled WGS sequence"/>
</dbReference>
<feature type="binding site" evidence="12">
    <location>
        <begin position="14"/>
        <end position="19"/>
    </location>
    <ligand>
        <name>FAD</name>
        <dbReference type="ChEBI" id="CHEBI:57692"/>
    </ligand>
</feature>
<gene>
    <name evidence="12" type="primary">mnmG</name>
    <name evidence="12" type="synonym">gidA</name>
    <name evidence="14" type="ORF">BS637_09755</name>
    <name evidence="15" type="ORF">BS638_02425</name>
</gene>
<evidence type="ECO:0000256" key="2">
    <source>
        <dbReference type="ARBA" id="ARBA00003717"/>
    </source>
</evidence>
<dbReference type="PANTHER" id="PTHR11806">
    <property type="entry name" value="GLUCOSE INHIBITED DIVISION PROTEIN A"/>
    <property type="match status" value="1"/>
</dbReference>
<dbReference type="InterPro" id="IPR047001">
    <property type="entry name" value="MnmG_C_subdom"/>
</dbReference>
<dbReference type="FunFam" id="3.50.50.60:FF:000063">
    <property type="entry name" value="tRNA uridine 5-carboxymethylaminomethyl modification enzyme MnmG"/>
    <property type="match status" value="1"/>
</dbReference>
<dbReference type="PROSITE" id="PS01281">
    <property type="entry name" value="GIDA_2"/>
    <property type="match status" value="1"/>
</dbReference>
<keyword evidence="7 12" id="KW-0819">tRNA processing</keyword>
<feature type="binding site" evidence="12">
    <location>
        <begin position="273"/>
        <end position="287"/>
    </location>
    <ligand>
        <name>NAD(+)</name>
        <dbReference type="ChEBI" id="CHEBI:57540"/>
    </ligand>
</feature>
<keyword evidence="5 12" id="KW-0963">Cytoplasm</keyword>
<dbReference type="Pfam" id="PF01134">
    <property type="entry name" value="GIDA"/>
    <property type="match status" value="1"/>
</dbReference>
<dbReference type="RefSeq" id="WP_078024541.1">
    <property type="nucleotide sequence ID" value="NZ_JADPGM010000011.1"/>
</dbReference>
<evidence type="ECO:0000256" key="7">
    <source>
        <dbReference type="ARBA" id="ARBA00022694"/>
    </source>
</evidence>
<dbReference type="AlphaFoldDB" id="A0A1S9IGH4"/>
<dbReference type="STRING" id="1962263.BS637_09755"/>
<evidence type="ECO:0000256" key="3">
    <source>
        <dbReference type="ARBA" id="ARBA00007653"/>
    </source>
</evidence>
<keyword evidence="9 12" id="KW-0520">NAD</keyword>
<keyword evidence="6 12" id="KW-0285">Flavoprotein</keyword>
<comment type="subcellular location">
    <subcellularLocation>
        <location evidence="12">Cytoplasm</location>
    </subcellularLocation>
</comment>
<dbReference type="PANTHER" id="PTHR11806:SF0">
    <property type="entry name" value="PROTEIN MTO1 HOMOLOG, MITOCHONDRIAL"/>
    <property type="match status" value="1"/>
</dbReference>
<dbReference type="EMBL" id="MRAE01000004">
    <property type="protein sequence ID" value="OOO69416.1"/>
    <property type="molecule type" value="Genomic_DNA"/>
</dbReference>
<dbReference type="InterPro" id="IPR002218">
    <property type="entry name" value="MnmG-rel"/>
</dbReference>
<dbReference type="NCBIfam" id="TIGR00136">
    <property type="entry name" value="mnmG_gidA"/>
    <property type="match status" value="1"/>
</dbReference>
<dbReference type="GO" id="GO:0005829">
    <property type="term" value="C:cytosol"/>
    <property type="evidence" value="ECO:0007669"/>
    <property type="project" value="TreeGrafter"/>
</dbReference>
<dbReference type="Gene3D" id="3.50.50.60">
    <property type="entry name" value="FAD/NAD(P)-binding domain"/>
    <property type="match status" value="2"/>
</dbReference>
<sequence>MKYLAGDFDVVVIGAGHAGCEAALASARMGCKTLICTMNLDSIALMACNPNIGGTAKGHLVREIDALGGEMGINIDHTFIQSRMLNTSKGPAVHSLRAQADKKRYSERMKHLLEKEENITLRQLEVTKIYVENNKVKGILTKNGAYFTTKAIILCTGTYLKSKIIIGDIIYSSGPSGLYPANDLSQSLLDLGINLRRFKTGTPARINKRSVDFSKMIEQPGDEKIVPFSFIHDKLDKDQISCYLTYTSEETHKIINENIHRSPLYNGSIEGIGPRYCPSIEDKIVRFPDKDKHQVFIEPEGENTEELYIGGMSSSLPEDVQIKMYRSVPGLENAEILRTAYAIEYDCIDPQQLDLTLEFKNINGLYGAGQFNGSSGYEEAAAQGLIAGINAVLKIKGKDPLILKRSDAYIGVLIDDLVTKGTNEPYRMMTSRAEYRLLLRQDNADLRLTEIGYRIGLVKEDRYNKYLNRKKNIENEIERIKKVQITGKKEINEFLLENGSTELKKPISLYELIKRPELDYFKVESLDNERPNLKDDEKEEINIIAKYEGYINKQLEQVDQFKKYENRLIPKSINYSDIKGLRIEAIQKLEKIKPINIGQASRISGVSPADISVLLIYMERKNREN</sequence>
<dbReference type="InterPro" id="IPR004416">
    <property type="entry name" value="MnmG"/>
</dbReference>
<evidence type="ECO:0000256" key="1">
    <source>
        <dbReference type="ARBA" id="ARBA00001974"/>
    </source>
</evidence>
<evidence type="ECO:0000256" key="4">
    <source>
        <dbReference type="ARBA" id="ARBA00020461"/>
    </source>
</evidence>
<dbReference type="FunFam" id="3.50.50.60:FF:000002">
    <property type="entry name" value="tRNA uridine 5-carboxymethylaminomethyl modification enzyme MnmG"/>
    <property type="match status" value="1"/>
</dbReference>
<dbReference type="InterPro" id="IPR036188">
    <property type="entry name" value="FAD/NAD-bd_sf"/>
</dbReference>
<comment type="caution">
    <text evidence="15">The sequence shown here is derived from an EMBL/GenBank/DDBJ whole genome shotgun (WGS) entry which is preliminary data.</text>
</comment>
<evidence type="ECO:0000313" key="16">
    <source>
        <dbReference type="Proteomes" id="UP000190206"/>
    </source>
</evidence>
<feature type="domain" description="tRNA uridine 5-carboxymethylaminomethyl modification enzyme C-terminal subdomain" evidence="13">
    <location>
        <begin position="545"/>
        <end position="616"/>
    </location>
</feature>
<dbReference type="PRINTS" id="PR00411">
    <property type="entry name" value="PNDRDTASEI"/>
</dbReference>
<comment type="function">
    <text evidence="2 12">NAD-binding protein involved in the addition of a carboxymethylaminomethyl (cmnm) group at the wobble position (U34) of certain tRNAs, forming tRNA-cmnm(5)s(2)U34.</text>
</comment>
<comment type="cofactor">
    <cofactor evidence="1 12">
        <name>FAD</name>
        <dbReference type="ChEBI" id="CHEBI:57692"/>
    </cofactor>
</comment>
<protein>
    <recommendedName>
        <fullName evidence="4 12">tRNA uridine 5-carboxymethylaminomethyl modification enzyme MnmG</fullName>
    </recommendedName>
    <alternativeName>
        <fullName evidence="11 12">Glucose-inhibited division protein A</fullName>
    </alternativeName>
</protein>
<reference evidence="15 17" key="1">
    <citation type="submission" date="2016-12" db="EMBL/GenBank/DDBJ databases">
        <title>Clostridium tepidum sp. nov., a close relative of Clostridium sporogenes and Clostridium botulinum Group I.</title>
        <authorList>
            <person name="Dobritsa A.P."/>
            <person name="Kutumbaka K.K."/>
            <person name="Werner K."/>
            <person name="Wiedmann M."/>
            <person name="Asmus A."/>
            <person name="Samadpour M."/>
        </authorList>
    </citation>
    <scope>NUCLEOTIDE SEQUENCE [LARGE SCALE GENOMIC DNA]</scope>
    <source>
        <strain evidence="15 17">IEH 97212</strain>
    </source>
</reference>
<keyword evidence="16" id="KW-1185">Reference proteome</keyword>
<evidence type="ECO:0000256" key="8">
    <source>
        <dbReference type="ARBA" id="ARBA00022827"/>
    </source>
</evidence>
<dbReference type="InterPro" id="IPR020595">
    <property type="entry name" value="MnmG-rel_CS"/>
</dbReference>
<dbReference type="Proteomes" id="UP000190256">
    <property type="component" value="Unassembled WGS sequence"/>
</dbReference>
<evidence type="ECO:0000256" key="11">
    <source>
        <dbReference type="ARBA" id="ARBA00031800"/>
    </source>
</evidence>
<dbReference type="FunFam" id="1.10.150.570:FF:000001">
    <property type="entry name" value="tRNA uridine 5-carboxymethylaminomethyl modification enzyme MnmG"/>
    <property type="match status" value="1"/>
</dbReference>
<dbReference type="HAMAP" id="MF_00129">
    <property type="entry name" value="MnmG_GidA"/>
    <property type="match status" value="1"/>
</dbReference>
<dbReference type="GO" id="GO:0002098">
    <property type="term" value="P:tRNA wobble uridine modification"/>
    <property type="evidence" value="ECO:0007669"/>
    <property type="project" value="InterPro"/>
</dbReference>
<evidence type="ECO:0000313" key="15">
    <source>
        <dbReference type="EMBL" id="OOO69416.1"/>
    </source>
</evidence>
<evidence type="ECO:0000256" key="12">
    <source>
        <dbReference type="HAMAP-Rule" id="MF_00129"/>
    </source>
</evidence>
<dbReference type="Pfam" id="PF13932">
    <property type="entry name" value="SAM_GIDA_C"/>
    <property type="match status" value="1"/>
</dbReference>
<dbReference type="GO" id="GO:0030488">
    <property type="term" value="P:tRNA methylation"/>
    <property type="evidence" value="ECO:0007669"/>
    <property type="project" value="TreeGrafter"/>
</dbReference>
<evidence type="ECO:0000256" key="6">
    <source>
        <dbReference type="ARBA" id="ARBA00022630"/>
    </source>
</evidence>
<dbReference type="PROSITE" id="PS01280">
    <property type="entry name" value="GIDA_1"/>
    <property type="match status" value="1"/>
</dbReference>
<dbReference type="FunFam" id="1.10.10.1800:FF:000001">
    <property type="entry name" value="tRNA uridine 5-carboxymethylaminomethyl modification enzyme MnmG"/>
    <property type="match status" value="1"/>
</dbReference>
<dbReference type="SMART" id="SM01228">
    <property type="entry name" value="GIDA_assoc_3"/>
    <property type="match status" value="1"/>
</dbReference>
<dbReference type="InterPro" id="IPR040131">
    <property type="entry name" value="MnmG_N"/>
</dbReference>
<keyword evidence="8 12" id="KW-0274">FAD</keyword>
<dbReference type="GO" id="GO:0050660">
    <property type="term" value="F:flavin adenine dinucleotide binding"/>
    <property type="evidence" value="ECO:0007669"/>
    <property type="project" value="UniProtKB-UniRule"/>
</dbReference>
<evidence type="ECO:0000259" key="13">
    <source>
        <dbReference type="SMART" id="SM01228"/>
    </source>
</evidence>
<dbReference type="Pfam" id="PF21680">
    <property type="entry name" value="GIDA_C_1st"/>
    <property type="match status" value="1"/>
</dbReference>
<dbReference type="InterPro" id="IPR026904">
    <property type="entry name" value="MnmG_C"/>
</dbReference>
<reference evidence="14 16" key="2">
    <citation type="submission" date="2016-12" db="EMBL/GenBank/DDBJ databases">
        <title>Clostridium tepidum sp. nov., a close relative of Clostridium sporogenes and Clostridium botulinum Group I.</title>
        <authorList>
            <person name="Dobritsa A.P."/>
            <person name="Kutumbaka K."/>
            <person name="Werner K."/>
            <person name="Samadpour M."/>
        </authorList>
    </citation>
    <scope>NUCLEOTIDE SEQUENCE [LARGE SCALE GENOMIC DNA]</scope>
    <source>
        <strain evidence="14 16">PE</strain>
    </source>
</reference>
<dbReference type="InterPro" id="IPR049312">
    <property type="entry name" value="GIDA_C_N"/>
</dbReference>
<dbReference type="Gene3D" id="1.10.10.1800">
    <property type="entry name" value="tRNA uridine 5-carboxymethylaminomethyl modification enzyme MnmG/GidA"/>
    <property type="match status" value="1"/>
</dbReference>
<comment type="similarity">
    <text evidence="3 12">Belongs to the MnmG family.</text>
</comment>
<organism evidence="15 17">
    <name type="scientific">Clostridium tepidum</name>
    <dbReference type="NCBI Taxonomy" id="1962263"/>
    <lineage>
        <taxon>Bacteria</taxon>
        <taxon>Bacillati</taxon>
        <taxon>Bacillota</taxon>
        <taxon>Clostridia</taxon>
        <taxon>Eubacteriales</taxon>
        <taxon>Clostridiaceae</taxon>
        <taxon>Clostridium</taxon>
    </lineage>
</organism>
<evidence type="ECO:0000256" key="5">
    <source>
        <dbReference type="ARBA" id="ARBA00022490"/>
    </source>
</evidence>